<dbReference type="Proteomes" id="UP001295444">
    <property type="component" value="Chromosome 03"/>
</dbReference>
<dbReference type="AlphaFoldDB" id="A0AAD1RP73"/>
<reference evidence="2" key="1">
    <citation type="submission" date="2022-03" db="EMBL/GenBank/DDBJ databases">
        <authorList>
            <person name="Alioto T."/>
            <person name="Alioto T."/>
            <person name="Gomez Garrido J."/>
        </authorList>
    </citation>
    <scope>NUCLEOTIDE SEQUENCE</scope>
</reference>
<sequence length="50" mass="5941">RRRRDRRHAEPASRQSPTSSRVKTAPYIWRPAHRDGADHQMETNFPTISR</sequence>
<name>A0AAD1RP73_PELCU</name>
<evidence type="ECO:0000313" key="2">
    <source>
        <dbReference type="EMBL" id="CAH2275516.1"/>
    </source>
</evidence>
<feature type="non-terminal residue" evidence="2">
    <location>
        <position position="1"/>
    </location>
</feature>
<dbReference type="EMBL" id="OW240914">
    <property type="protein sequence ID" value="CAH2275516.1"/>
    <property type="molecule type" value="Genomic_DNA"/>
</dbReference>
<keyword evidence="3" id="KW-1185">Reference proteome</keyword>
<evidence type="ECO:0000313" key="3">
    <source>
        <dbReference type="Proteomes" id="UP001295444"/>
    </source>
</evidence>
<proteinExistence type="predicted"/>
<accession>A0AAD1RP73</accession>
<feature type="compositionally biased region" description="Polar residues" evidence="1">
    <location>
        <begin position="13"/>
        <end position="22"/>
    </location>
</feature>
<feature type="non-terminal residue" evidence="2">
    <location>
        <position position="50"/>
    </location>
</feature>
<organism evidence="2 3">
    <name type="scientific">Pelobates cultripes</name>
    <name type="common">Western spadefoot toad</name>
    <dbReference type="NCBI Taxonomy" id="61616"/>
    <lineage>
        <taxon>Eukaryota</taxon>
        <taxon>Metazoa</taxon>
        <taxon>Chordata</taxon>
        <taxon>Craniata</taxon>
        <taxon>Vertebrata</taxon>
        <taxon>Euteleostomi</taxon>
        <taxon>Amphibia</taxon>
        <taxon>Batrachia</taxon>
        <taxon>Anura</taxon>
        <taxon>Pelobatoidea</taxon>
        <taxon>Pelobatidae</taxon>
        <taxon>Pelobates</taxon>
    </lineage>
</organism>
<gene>
    <name evidence="2" type="ORF">PECUL_23A008236</name>
</gene>
<evidence type="ECO:0000256" key="1">
    <source>
        <dbReference type="SAM" id="MobiDB-lite"/>
    </source>
</evidence>
<protein>
    <submittedName>
        <fullName evidence="2">Uncharacterized protein</fullName>
    </submittedName>
</protein>
<feature type="region of interest" description="Disordered" evidence="1">
    <location>
        <begin position="1"/>
        <end position="50"/>
    </location>
</feature>
<feature type="compositionally biased region" description="Basic and acidic residues" evidence="1">
    <location>
        <begin position="32"/>
        <end position="41"/>
    </location>
</feature>